<comment type="caution">
    <text evidence="3">The sequence shown here is derived from an EMBL/GenBank/DDBJ whole genome shotgun (WGS) entry which is preliminary data.</text>
</comment>
<protein>
    <recommendedName>
        <fullName evidence="2">Reverse transcriptase Ty1/copia-type domain-containing protein</fullName>
    </recommendedName>
</protein>
<proteinExistence type="predicted"/>
<gene>
    <name evidence="3" type="ORF">Sradi_6471200</name>
</gene>
<dbReference type="AlphaFoldDB" id="A0AAW2K5Z2"/>
<feature type="domain" description="Reverse transcriptase Ty1/copia-type" evidence="2">
    <location>
        <begin position="5"/>
        <end position="52"/>
    </location>
</feature>
<reference evidence="3" key="1">
    <citation type="submission" date="2020-06" db="EMBL/GenBank/DDBJ databases">
        <authorList>
            <person name="Li T."/>
            <person name="Hu X."/>
            <person name="Zhang T."/>
            <person name="Song X."/>
            <person name="Zhang H."/>
            <person name="Dai N."/>
            <person name="Sheng W."/>
            <person name="Hou X."/>
            <person name="Wei L."/>
        </authorList>
    </citation>
    <scope>NUCLEOTIDE SEQUENCE</scope>
    <source>
        <strain evidence="3">G02</strain>
        <tissue evidence="3">Leaf</tissue>
    </source>
</reference>
<dbReference type="Pfam" id="PF07727">
    <property type="entry name" value="RVT_2"/>
    <property type="match status" value="1"/>
</dbReference>
<evidence type="ECO:0000313" key="3">
    <source>
        <dbReference type="EMBL" id="KAL0301944.1"/>
    </source>
</evidence>
<keyword evidence="1" id="KW-0732">Signal</keyword>
<evidence type="ECO:0000259" key="2">
    <source>
        <dbReference type="Pfam" id="PF07727"/>
    </source>
</evidence>
<reference evidence="3" key="2">
    <citation type="journal article" date="2024" name="Plant">
        <title>Genomic evolution and insights into agronomic trait innovations of Sesamum species.</title>
        <authorList>
            <person name="Miao H."/>
            <person name="Wang L."/>
            <person name="Qu L."/>
            <person name="Liu H."/>
            <person name="Sun Y."/>
            <person name="Le M."/>
            <person name="Wang Q."/>
            <person name="Wei S."/>
            <person name="Zheng Y."/>
            <person name="Lin W."/>
            <person name="Duan Y."/>
            <person name="Cao H."/>
            <person name="Xiong S."/>
            <person name="Wang X."/>
            <person name="Wei L."/>
            <person name="Li C."/>
            <person name="Ma Q."/>
            <person name="Ju M."/>
            <person name="Zhao R."/>
            <person name="Li G."/>
            <person name="Mu C."/>
            <person name="Tian Q."/>
            <person name="Mei H."/>
            <person name="Zhang T."/>
            <person name="Gao T."/>
            <person name="Zhang H."/>
        </authorList>
    </citation>
    <scope>NUCLEOTIDE SEQUENCE</scope>
    <source>
        <strain evidence="3">G02</strain>
    </source>
</reference>
<name>A0AAW2K5Z2_SESRA</name>
<evidence type="ECO:0000256" key="1">
    <source>
        <dbReference type="SAM" id="SignalP"/>
    </source>
</evidence>
<accession>A0AAW2K5Z2</accession>
<organism evidence="3">
    <name type="scientific">Sesamum radiatum</name>
    <name type="common">Black benniseed</name>
    <dbReference type="NCBI Taxonomy" id="300843"/>
    <lineage>
        <taxon>Eukaryota</taxon>
        <taxon>Viridiplantae</taxon>
        <taxon>Streptophyta</taxon>
        <taxon>Embryophyta</taxon>
        <taxon>Tracheophyta</taxon>
        <taxon>Spermatophyta</taxon>
        <taxon>Magnoliopsida</taxon>
        <taxon>eudicotyledons</taxon>
        <taxon>Gunneridae</taxon>
        <taxon>Pentapetalae</taxon>
        <taxon>asterids</taxon>
        <taxon>lamiids</taxon>
        <taxon>Lamiales</taxon>
        <taxon>Pedaliaceae</taxon>
        <taxon>Sesamum</taxon>
    </lineage>
</organism>
<feature type="chain" id="PRO_5043576344" description="Reverse transcriptase Ty1/copia-type domain-containing protein" evidence="1">
    <location>
        <begin position="23"/>
        <end position="246"/>
    </location>
</feature>
<feature type="signal peptide" evidence="1">
    <location>
        <begin position="1"/>
        <end position="22"/>
    </location>
</feature>
<sequence>MLYLSPVAKIVTVRSFLALAAAHGWPLHQIDVNNTFLHGYLDEDLYTCWPYGPSVYVDDILVTCSSLDDIQSVKDYLHSLFTIKDRGGCKVLPWSRIACNSKRKHIEIDCHVVRDAYKERFIAPLHIRSKFQVVDLFTKAPRLKHFVDLLSKLGLVAFLPSPTCGGAVENVDDFALKLQAAIVGDRELQTQHDGDDEEDVIFEVAMIGSWVCRRMERVHGVEQRGTVYSIPFYIATLLASFRLYPM</sequence>
<dbReference type="InterPro" id="IPR013103">
    <property type="entry name" value="RVT_2"/>
</dbReference>
<dbReference type="EMBL" id="JACGWJ010000030">
    <property type="protein sequence ID" value="KAL0301944.1"/>
    <property type="molecule type" value="Genomic_DNA"/>
</dbReference>